<evidence type="ECO:0000313" key="10">
    <source>
        <dbReference type="EMBL" id="MBA5221525.1"/>
    </source>
</evidence>
<feature type="region of interest" description="Disordered" evidence="8">
    <location>
        <begin position="65"/>
        <end position="104"/>
    </location>
</feature>
<dbReference type="InterPro" id="IPR001796">
    <property type="entry name" value="DHFR_dom"/>
</dbReference>
<dbReference type="SUPFAM" id="SSF53597">
    <property type="entry name" value="Dihydrofolate reductase-like"/>
    <property type="match status" value="1"/>
</dbReference>
<evidence type="ECO:0000259" key="9">
    <source>
        <dbReference type="PROSITE" id="PS51330"/>
    </source>
</evidence>
<comment type="caution">
    <text evidence="10">The sequence shown here is derived from an EMBL/GenBank/DDBJ whole genome shotgun (WGS) entry which is preliminary data.</text>
</comment>
<keyword evidence="4" id="KW-0554">One-carbon metabolism</keyword>
<dbReference type="GO" id="GO:0006730">
    <property type="term" value="P:one-carbon metabolic process"/>
    <property type="evidence" value="ECO:0007669"/>
    <property type="project" value="UniProtKB-KW"/>
</dbReference>
<dbReference type="Gene3D" id="3.40.430.10">
    <property type="entry name" value="Dihydrofolate Reductase, subunit A"/>
    <property type="match status" value="1"/>
</dbReference>
<evidence type="ECO:0000256" key="1">
    <source>
        <dbReference type="ARBA" id="ARBA00004903"/>
    </source>
</evidence>
<dbReference type="InterPro" id="IPR012259">
    <property type="entry name" value="DHFR"/>
</dbReference>
<sequence>MITSLIVAAAENDVIGVDGDLPWHIPGDLRHFKRLTQGHAVVLGRLTHESILARLGRPLPRRTNVVVSRSPHPENTETAGGAGTTAGTAGATGTPETAAGSAAHAGGVRWERSVAEALATAEALERAAGTDEVCVIGGASVYRQALPFVDRVHLTRVHLRVEGDTRMPEGWLEGFEEVSRLDVPAEGPVPAHSFLRLERPPR</sequence>
<dbReference type="PANTHER" id="PTHR48069">
    <property type="entry name" value="DIHYDROFOLATE REDUCTASE"/>
    <property type="match status" value="1"/>
</dbReference>
<dbReference type="PANTHER" id="PTHR48069:SF3">
    <property type="entry name" value="DIHYDROFOLATE REDUCTASE"/>
    <property type="match status" value="1"/>
</dbReference>
<evidence type="ECO:0000256" key="2">
    <source>
        <dbReference type="ARBA" id="ARBA00009539"/>
    </source>
</evidence>
<dbReference type="Proteomes" id="UP000587608">
    <property type="component" value="Unassembled WGS sequence"/>
</dbReference>
<dbReference type="AlphaFoldDB" id="A0A7W2DR74"/>
<dbReference type="RefSeq" id="WP_006141910.1">
    <property type="nucleotide sequence ID" value="NZ_JACERG010000008.1"/>
</dbReference>
<dbReference type="Pfam" id="PF00186">
    <property type="entry name" value="DHFR_1"/>
    <property type="match status" value="2"/>
</dbReference>
<gene>
    <name evidence="10" type="ORF">H1X69_08830</name>
</gene>
<dbReference type="GO" id="GO:0046655">
    <property type="term" value="P:folic acid metabolic process"/>
    <property type="evidence" value="ECO:0007669"/>
    <property type="project" value="TreeGrafter"/>
</dbReference>
<dbReference type="InterPro" id="IPR017925">
    <property type="entry name" value="DHFR_CS"/>
</dbReference>
<proteinExistence type="inferred from homology"/>
<evidence type="ECO:0000256" key="4">
    <source>
        <dbReference type="ARBA" id="ARBA00022563"/>
    </source>
</evidence>
<dbReference type="PROSITE" id="PS00075">
    <property type="entry name" value="DHFR_1"/>
    <property type="match status" value="1"/>
</dbReference>
<evidence type="ECO:0000256" key="7">
    <source>
        <dbReference type="RuleBase" id="RU004474"/>
    </source>
</evidence>
<evidence type="ECO:0000313" key="11">
    <source>
        <dbReference type="Proteomes" id="UP000587608"/>
    </source>
</evidence>
<dbReference type="GO" id="GO:0046452">
    <property type="term" value="P:dihydrofolate metabolic process"/>
    <property type="evidence" value="ECO:0007669"/>
    <property type="project" value="TreeGrafter"/>
</dbReference>
<dbReference type="GO" id="GO:0004146">
    <property type="term" value="F:dihydrofolate reductase activity"/>
    <property type="evidence" value="ECO:0007669"/>
    <property type="project" value="UniProtKB-EC"/>
</dbReference>
<organism evidence="10 11">
    <name type="scientific">Streptomyces griseoaurantiacus</name>
    <dbReference type="NCBI Taxonomy" id="68213"/>
    <lineage>
        <taxon>Bacteria</taxon>
        <taxon>Bacillati</taxon>
        <taxon>Actinomycetota</taxon>
        <taxon>Actinomycetes</taxon>
        <taxon>Kitasatosporales</taxon>
        <taxon>Streptomycetaceae</taxon>
        <taxon>Streptomyces</taxon>
        <taxon>Streptomyces aurantiacus group</taxon>
    </lineage>
</organism>
<keyword evidence="5" id="KW-0521">NADP</keyword>
<name>A0A7W2DR74_9ACTN</name>
<dbReference type="InterPro" id="IPR024072">
    <property type="entry name" value="DHFR-like_dom_sf"/>
</dbReference>
<dbReference type="PRINTS" id="PR00070">
    <property type="entry name" value="DHFR"/>
</dbReference>
<accession>A0A7W2DR74</accession>
<reference evidence="10 11" key="1">
    <citation type="submission" date="2020-07" db="EMBL/GenBank/DDBJ databases">
        <title>Differential regulation of undecylprodigiosin biosynthesis in the yeast-scavenging Streptomyces strain MBK6.</title>
        <authorList>
            <person name="Baral B."/>
            <person name="Siitonen V."/>
            <person name="Laughlin M."/>
            <person name="Yamada K."/>
            <person name="Ilomaeki M."/>
            <person name="Metsae-Ketelae M."/>
            <person name="Niemi J."/>
        </authorList>
    </citation>
    <scope>NUCLEOTIDE SEQUENCE [LARGE SCALE GENOMIC DNA]</scope>
    <source>
        <strain evidence="10 11">MBK6</strain>
    </source>
</reference>
<evidence type="ECO:0000256" key="8">
    <source>
        <dbReference type="SAM" id="MobiDB-lite"/>
    </source>
</evidence>
<dbReference type="EMBL" id="JACERG010000008">
    <property type="protein sequence ID" value="MBA5221525.1"/>
    <property type="molecule type" value="Genomic_DNA"/>
</dbReference>
<keyword evidence="6" id="KW-0560">Oxidoreductase</keyword>
<comment type="similarity">
    <text evidence="2 7">Belongs to the dihydrofolate reductase family.</text>
</comment>
<dbReference type="PIRSF" id="PIRSF000194">
    <property type="entry name" value="DHFR"/>
    <property type="match status" value="1"/>
</dbReference>
<evidence type="ECO:0000256" key="6">
    <source>
        <dbReference type="ARBA" id="ARBA00023002"/>
    </source>
</evidence>
<dbReference type="CDD" id="cd00209">
    <property type="entry name" value="DHFR"/>
    <property type="match status" value="1"/>
</dbReference>
<dbReference type="EC" id="1.5.1.3" evidence="3"/>
<evidence type="ECO:0000256" key="3">
    <source>
        <dbReference type="ARBA" id="ARBA00012856"/>
    </source>
</evidence>
<dbReference type="UniPathway" id="UPA00077">
    <property type="reaction ID" value="UER00158"/>
</dbReference>
<feature type="domain" description="DHFR" evidence="9">
    <location>
        <begin position="2"/>
        <end position="199"/>
    </location>
</feature>
<comment type="pathway">
    <text evidence="1">Cofactor biosynthesis; tetrahydrofolate biosynthesis; 5,6,7,8-tetrahydrofolate from 7,8-dihydrofolate: step 1/1.</text>
</comment>
<protein>
    <recommendedName>
        <fullName evidence="3">dihydrofolate reductase</fullName>
        <ecNumber evidence="3">1.5.1.3</ecNumber>
    </recommendedName>
</protein>
<dbReference type="GO" id="GO:0050661">
    <property type="term" value="F:NADP binding"/>
    <property type="evidence" value="ECO:0007669"/>
    <property type="project" value="InterPro"/>
</dbReference>
<dbReference type="GO" id="GO:0046654">
    <property type="term" value="P:tetrahydrofolate biosynthetic process"/>
    <property type="evidence" value="ECO:0007669"/>
    <property type="project" value="UniProtKB-UniPathway"/>
</dbReference>
<feature type="compositionally biased region" description="Low complexity" evidence="8">
    <location>
        <begin position="85"/>
        <end position="103"/>
    </location>
</feature>
<evidence type="ECO:0000256" key="5">
    <source>
        <dbReference type="ARBA" id="ARBA00022857"/>
    </source>
</evidence>
<dbReference type="PROSITE" id="PS51330">
    <property type="entry name" value="DHFR_2"/>
    <property type="match status" value="1"/>
</dbReference>